<dbReference type="AlphaFoldDB" id="A0A0E2M6G4"/>
<feature type="region of interest" description="Disordered" evidence="1">
    <location>
        <begin position="1"/>
        <end position="35"/>
    </location>
</feature>
<protein>
    <submittedName>
        <fullName evidence="2">Uncharacterized protein</fullName>
    </submittedName>
</protein>
<dbReference type="HOGENOM" id="CLU_3102095_0_0_10"/>
<sequence length="51" mass="5670">MTNAHTHPGSLPSQQHKGDGRGWINNGTDRKKKALTKVRLKTKTIEKIYGA</sequence>
<evidence type="ECO:0000313" key="3">
    <source>
        <dbReference type="Proteomes" id="UP000016630"/>
    </source>
</evidence>
<name>A0A0E2M6G4_PORGN</name>
<feature type="compositionally biased region" description="Polar residues" evidence="1">
    <location>
        <begin position="1"/>
        <end position="15"/>
    </location>
</feature>
<evidence type="ECO:0000313" key="2">
    <source>
        <dbReference type="EMBL" id="ERJ67499.1"/>
    </source>
</evidence>
<gene>
    <name evidence="2" type="ORF">HMPREF1555_00800</name>
</gene>
<accession>A0A0E2M6G4</accession>
<organism evidence="2 3">
    <name type="scientific">Porphyromonas gingivalis F0570</name>
    <dbReference type="NCBI Taxonomy" id="1227271"/>
    <lineage>
        <taxon>Bacteria</taxon>
        <taxon>Pseudomonadati</taxon>
        <taxon>Bacteroidota</taxon>
        <taxon>Bacteroidia</taxon>
        <taxon>Bacteroidales</taxon>
        <taxon>Porphyromonadaceae</taxon>
        <taxon>Porphyromonas</taxon>
    </lineage>
</organism>
<dbReference type="EMBL" id="AWUW01000049">
    <property type="protein sequence ID" value="ERJ67499.1"/>
    <property type="molecule type" value="Genomic_DNA"/>
</dbReference>
<dbReference type="Proteomes" id="UP000016630">
    <property type="component" value="Unassembled WGS sequence"/>
</dbReference>
<evidence type="ECO:0000256" key="1">
    <source>
        <dbReference type="SAM" id="MobiDB-lite"/>
    </source>
</evidence>
<comment type="caution">
    <text evidence="2">The sequence shown here is derived from an EMBL/GenBank/DDBJ whole genome shotgun (WGS) entry which is preliminary data.</text>
</comment>
<proteinExistence type="predicted"/>
<reference evidence="2 3" key="1">
    <citation type="submission" date="2013-06" db="EMBL/GenBank/DDBJ databases">
        <authorList>
            <person name="Weinstock G."/>
            <person name="Sodergren E."/>
            <person name="Lobos E.A."/>
            <person name="Fulton L."/>
            <person name="Fulton R."/>
            <person name="Courtney L."/>
            <person name="Fronick C."/>
            <person name="O'Laughlin M."/>
            <person name="Godfrey J."/>
            <person name="Wilson R.M."/>
            <person name="Miner T."/>
            <person name="Farmer C."/>
            <person name="Delehaunty K."/>
            <person name="Cordes M."/>
            <person name="Minx P."/>
            <person name="Tomlinson C."/>
            <person name="Chen J."/>
            <person name="Wollam A."/>
            <person name="Pepin K.H."/>
            <person name="Bhonagiri V."/>
            <person name="Zhang X."/>
            <person name="Warren W."/>
            <person name="Mitreva M."/>
            <person name="Mardis E.R."/>
            <person name="Wilson R.K."/>
        </authorList>
    </citation>
    <scope>NUCLEOTIDE SEQUENCE [LARGE SCALE GENOMIC DNA]</scope>
    <source>
        <strain evidence="2 3">F0570</strain>
    </source>
</reference>